<dbReference type="SUPFAM" id="SSF52047">
    <property type="entry name" value="RNI-like"/>
    <property type="match status" value="1"/>
</dbReference>
<gene>
    <name evidence="1" type="ORF">LEL_01535</name>
</gene>
<protein>
    <recommendedName>
        <fullName evidence="3">F-box domain-containing protein</fullName>
    </recommendedName>
</protein>
<reference evidence="1 2" key="1">
    <citation type="journal article" date="2016" name="Genome Biol. Evol.">
        <title>Divergent and convergent evolution of fungal pathogenicity.</title>
        <authorList>
            <person name="Shang Y."/>
            <person name="Xiao G."/>
            <person name="Zheng P."/>
            <person name="Cen K."/>
            <person name="Zhan S."/>
            <person name="Wang C."/>
        </authorList>
    </citation>
    <scope>NUCLEOTIDE SEQUENCE [LARGE SCALE GENOMIC DNA]</scope>
    <source>
        <strain evidence="1 2">RCEF 1005</strain>
    </source>
</reference>
<organism evidence="1 2">
    <name type="scientific">Akanthomyces lecanii RCEF 1005</name>
    <dbReference type="NCBI Taxonomy" id="1081108"/>
    <lineage>
        <taxon>Eukaryota</taxon>
        <taxon>Fungi</taxon>
        <taxon>Dikarya</taxon>
        <taxon>Ascomycota</taxon>
        <taxon>Pezizomycotina</taxon>
        <taxon>Sordariomycetes</taxon>
        <taxon>Hypocreomycetidae</taxon>
        <taxon>Hypocreales</taxon>
        <taxon>Cordycipitaceae</taxon>
        <taxon>Akanthomyces</taxon>
        <taxon>Cordyceps confragosa</taxon>
    </lineage>
</organism>
<evidence type="ECO:0000313" key="2">
    <source>
        <dbReference type="Proteomes" id="UP000076881"/>
    </source>
</evidence>
<dbReference type="OrthoDB" id="5297217at2759"/>
<evidence type="ECO:0000313" key="1">
    <source>
        <dbReference type="EMBL" id="OAA81990.1"/>
    </source>
</evidence>
<comment type="caution">
    <text evidence="1">The sequence shown here is derived from an EMBL/GenBank/DDBJ whole genome shotgun (WGS) entry which is preliminary data.</text>
</comment>
<name>A0A168KQ06_CORDF</name>
<dbReference type="AlphaFoldDB" id="A0A168KQ06"/>
<dbReference type="EMBL" id="AZHF01000001">
    <property type="protein sequence ID" value="OAA81990.1"/>
    <property type="molecule type" value="Genomic_DNA"/>
</dbReference>
<accession>A0A168KQ06</accession>
<proteinExistence type="predicted"/>
<dbReference type="Proteomes" id="UP000076881">
    <property type="component" value="Unassembled WGS sequence"/>
</dbReference>
<keyword evidence="2" id="KW-1185">Reference proteome</keyword>
<evidence type="ECO:0008006" key="3">
    <source>
        <dbReference type="Google" id="ProtNLM"/>
    </source>
</evidence>
<sequence>MSSSSQDNLPAGQHNYIASLPNEIFTYIFEYVLEFKTDFVNQRWLEPDETNKAAQKLALVNRHFNALVTPFLYRCIEIDMGTNVYNRQMKKTKNVIVTLDTSETLKAHIRALSIVTIDPRDWQQGGAINLPLRVLTWAVNLSYLRLIEDFSDSLFSPPLDLASGLIDAALERSTSLRHLHLYGIHQSLPLDRVVAALRRYPPKVTELTLYGRASRSAIRPLITKRAYRKSLIKKLALYHFDGGNTDIRSLLQWPKVLTELTIGDYLEAIDLDIQSLLLPHEDNLVVLDLGFIVDPDRFNFSSFTALRVLRMCYWPLITSYREMLAKGEVKQLMAPQLGHIHWYFAGQRPEDYTLNNFDLFDETWLCDLARYATEEHPQLRSVSVDYARPAEYDPQFAASGHAWQIPPYPKERFGRVKAQYESFGLKFSYNNPVVLRPRWRNELEHERRAFEARGL</sequence>